<organism evidence="1 2">
    <name type="scientific">Brachionus calyciflorus</name>
    <dbReference type="NCBI Taxonomy" id="104777"/>
    <lineage>
        <taxon>Eukaryota</taxon>
        <taxon>Metazoa</taxon>
        <taxon>Spiralia</taxon>
        <taxon>Gnathifera</taxon>
        <taxon>Rotifera</taxon>
        <taxon>Eurotatoria</taxon>
        <taxon>Monogononta</taxon>
        <taxon>Pseudotrocha</taxon>
        <taxon>Ploima</taxon>
        <taxon>Brachionidae</taxon>
        <taxon>Brachionus</taxon>
    </lineage>
</organism>
<name>A0A814GNW3_9BILA</name>
<reference evidence="1" key="1">
    <citation type="submission" date="2021-02" db="EMBL/GenBank/DDBJ databases">
        <authorList>
            <person name="Nowell W R."/>
        </authorList>
    </citation>
    <scope>NUCLEOTIDE SEQUENCE</scope>
    <source>
        <strain evidence="1">Ploen Becks lab</strain>
    </source>
</reference>
<protein>
    <submittedName>
        <fullName evidence="1">Uncharacterized protein</fullName>
    </submittedName>
</protein>
<keyword evidence="2" id="KW-1185">Reference proteome</keyword>
<comment type="caution">
    <text evidence="1">The sequence shown here is derived from an EMBL/GenBank/DDBJ whole genome shotgun (WGS) entry which is preliminary data.</text>
</comment>
<gene>
    <name evidence="1" type="ORF">OXX778_LOCUS16292</name>
</gene>
<proteinExistence type="predicted"/>
<evidence type="ECO:0000313" key="2">
    <source>
        <dbReference type="Proteomes" id="UP000663879"/>
    </source>
</evidence>
<sequence>MTIRTRIHGFTSWTNMRLTPFDHSLSNVLMDLLRGTNMKYFLQSFTGQKNDKFTSFDDMTKEQLQTRIKWMLNELKSNKIIPNDVYLDTRLFAIRSSKHVFDLLWKLVCHDIYFLWTRIDFLSNPDEAILVQVPFTWVPVQRNEKKKINPEISQLSGFAFIQDALKEEGEMGDEEEKIDDSIKFPGSDLMKNFSLRNLEIHHVPSPKACIIQMINIQLRTVAEGKRIVFTVS</sequence>
<dbReference type="Proteomes" id="UP000663879">
    <property type="component" value="Unassembled WGS sequence"/>
</dbReference>
<accession>A0A814GNW3</accession>
<dbReference type="OrthoDB" id="424503at2759"/>
<dbReference type="AlphaFoldDB" id="A0A814GNW3"/>
<evidence type="ECO:0000313" key="1">
    <source>
        <dbReference type="EMBL" id="CAF0998747.1"/>
    </source>
</evidence>
<dbReference type="EMBL" id="CAJNOC010003811">
    <property type="protein sequence ID" value="CAF0998747.1"/>
    <property type="molecule type" value="Genomic_DNA"/>
</dbReference>